<evidence type="ECO:0000313" key="1">
    <source>
        <dbReference type="EMBL" id="MDP9727886.1"/>
    </source>
</evidence>
<gene>
    <name evidence="1" type="ORF">J2S04_000816</name>
</gene>
<protein>
    <recommendedName>
        <fullName evidence="3">Transposase</fullName>
    </recommendedName>
</protein>
<keyword evidence="2" id="KW-1185">Reference proteome</keyword>
<name>A0ABT9LUD9_9BACL</name>
<reference evidence="1 2" key="1">
    <citation type="submission" date="2023-07" db="EMBL/GenBank/DDBJ databases">
        <title>Genomic Encyclopedia of Type Strains, Phase IV (KMG-IV): sequencing the most valuable type-strain genomes for metagenomic binning, comparative biology and taxonomic classification.</title>
        <authorList>
            <person name="Goeker M."/>
        </authorList>
    </citation>
    <scope>NUCLEOTIDE SEQUENCE [LARGE SCALE GENOMIC DNA]</scope>
    <source>
        <strain evidence="1 2">DSM 25924</strain>
    </source>
</reference>
<dbReference type="EMBL" id="JAURUO010000003">
    <property type="protein sequence ID" value="MDP9727886.1"/>
    <property type="molecule type" value="Genomic_DNA"/>
</dbReference>
<organism evidence="1 2">
    <name type="scientific">Alicyclobacillus tolerans</name>
    <dbReference type="NCBI Taxonomy" id="90970"/>
    <lineage>
        <taxon>Bacteria</taxon>
        <taxon>Bacillati</taxon>
        <taxon>Bacillota</taxon>
        <taxon>Bacilli</taxon>
        <taxon>Bacillales</taxon>
        <taxon>Alicyclobacillaceae</taxon>
        <taxon>Alicyclobacillus</taxon>
    </lineage>
</organism>
<proteinExistence type="predicted"/>
<sequence length="40" mass="4647">MLKRLMRKLRVPKLSPKALAVKTLDSQHSVNKRHYCKLAS</sequence>
<comment type="caution">
    <text evidence="1">The sequence shown here is derived from an EMBL/GenBank/DDBJ whole genome shotgun (WGS) entry which is preliminary data.</text>
</comment>
<accession>A0ABT9LUD9</accession>
<evidence type="ECO:0000313" key="2">
    <source>
        <dbReference type="Proteomes" id="UP001229209"/>
    </source>
</evidence>
<evidence type="ECO:0008006" key="3">
    <source>
        <dbReference type="Google" id="ProtNLM"/>
    </source>
</evidence>
<dbReference type="Proteomes" id="UP001229209">
    <property type="component" value="Unassembled WGS sequence"/>
</dbReference>
<dbReference type="RefSeq" id="WP_255567376.1">
    <property type="nucleotide sequence ID" value="NZ_JAURUO010000003.1"/>
</dbReference>